<dbReference type="InterPro" id="IPR003473">
    <property type="entry name" value="NadA"/>
</dbReference>
<keyword evidence="4" id="KW-0004">4Fe-4S</keyword>
<evidence type="ECO:0000256" key="6">
    <source>
        <dbReference type="ARBA" id="ARBA00022679"/>
    </source>
</evidence>
<proteinExistence type="predicted"/>
<keyword evidence="12" id="KW-1185">Reference proteome</keyword>
<dbReference type="EMBL" id="ADCP02000001">
    <property type="protein sequence ID" value="EFV45199.1"/>
    <property type="molecule type" value="Genomic_DNA"/>
</dbReference>
<evidence type="ECO:0000256" key="1">
    <source>
        <dbReference type="ARBA" id="ARBA00001966"/>
    </source>
</evidence>
<reference evidence="11 12" key="2">
    <citation type="submission" date="2013-04" db="EMBL/GenBank/DDBJ databases">
        <title>The Genome Sequence of Bilophila wadsworthia 3_1_6.</title>
        <authorList>
            <consortium name="The Broad Institute Genomics Platform"/>
            <person name="Earl A."/>
            <person name="Ward D."/>
            <person name="Feldgarden M."/>
            <person name="Gevers D."/>
            <person name="Sibley C."/>
            <person name="Strauss J."/>
            <person name="Allen-Vercoe E."/>
            <person name="Walker B."/>
            <person name="Young S."/>
            <person name="Zeng Q."/>
            <person name="Gargeya S."/>
            <person name="Fitzgerald M."/>
            <person name="Haas B."/>
            <person name="Abouelleil A."/>
            <person name="Allen A.W."/>
            <person name="Alvarado L."/>
            <person name="Arachchi H.M."/>
            <person name="Berlin A.M."/>
            <person name="Chapman S.B."/>
            <person name="Gainer-Dewar J."/>
            <person name="Goldberg J."/>
            <person name="Griggs A."/>
            <person name="Gujja S."/>
            <person name="Hansen M."/>
            <person name="Howarth C."/>
            <person name="Imamovic A."/>
            <person name="Ireland A."/>
            <person name="Larimer J."/>
            <person name="McCowan C."/>
            <person name="Murphy C."/>
            <person name="Pearson M."/>
            <person name="Poon T.W."/>
            <person name="Priest M."/>
            <person name="Roberts A."/>
            <person name="Saif S."/>
            <person name="Shea T."/>
            <person name="Sisk P."/>
            <person name="Sykes S."/>
            <person name="Wortman J."/>
            <person name="Nusbaum C."/>
            <person name="Birren B."/>
        </authorList>
    </citation>
    <scope>NUCLEOTIDE SEQUENCE [LARGE SCALE GENOMIC DNA]</scope>
    <source>
        <strain evidence="11 12">3_1_6</strain>
    </source>
</reference>
<keyword evidence="5" id="KW-0662">Pyridine nucleotide biosynthesis</keyword>
<evidence type="ECO:0000256" key="4">
    <source>
        <dbReference type="ARBA" id="ARBA00022485"/>
    </source>
</evidence>
<organism evidence="11 12">
    <name type="scientific">Bilophila wadsworthia (strain 3_1_6)</name>
    <dbReference type="NCBI Taxonomy" id="563192"/>
    <lineage>
        <taxon>Bacteria</taxon>
        <taxon>Pseudomonadati</taxon>
        <taxon>Thermodesulfobacteriota</taxon>
        <taxon>Desulfovibrionia</taxon>
        <taxon>Desulfovibrionales</taxon>
        <taxon>Desulfovibrionaceae</taxon>
        <taxon>Bilophila</taxon>
    </lineage>
</organism>
<dbReference type="PANTHER" id="PTHR30573:SF0">
    <property type="entry name" value="QUINOLINATE SYNTHASE, CHLOROPLASTIC"/>
    <property type="match status" value="1"/>
</dbReference>
<dbReference type="GO" id="GO:0034628">
    <property type="term" value="P:'de novo' NAD+ biosynthetic process from L-aspartate"/>
    <property type="evidence" value="ECO:0007669"/>
    <property type="project" value="TreeGrafter"/>
</dbReference>
<dbReference type="InterPro" id="IPR036094">
    <property type="entry name" value="NadA_sf"/>
</dbReference>
<dbReference type="GO" id="GO:0008987">
    <property type="term" value="F:quinolinate synthetase A activity"/>
    <property type="evidence" value="ECO:0007669"/>
    <property type="project" value="UniProtKB-UniRule"/>
</dbReference>
<dbReference type="Proteomes" id="UP000006034">
    <property type="component" value="Unassembled WGS sequence"/>
</dbReference>
<name>E5Y4A1_BILW3</name>
<dbReference type="UniPathway" id="UPA00253">
    <property type="reaction ID" value="UER00327"/>
</dbReference>
<evidence type="ECO:0000256" key="2">
    <source>
        <dbReference type="ARBA" id="ARBA00005065"/>
    </source>
</evidence>
<evidence type="ECO:0000256" key="5">
    <source>
        <dbReference type="ARBA" id="ARBA00022642"/>
    </source>
</evidence>
<dbReference type="SUPFAM" id="SSF142754">
    <property type="entry name" value="NadA-like"/>
    <property type="match status" value="1"/>
</dbReference>
<keyword evidence="7" id="KW-0479">Metal-binding</keyword>
<protein>
    <recommendedName>
        <fullName evidence="3 10">Quinolinate synthase</fullName>
        <ecNumber evidence="3 10">2.5.1.72</ecNumber>
    </recommendedName>
</protein>
<evidence type="ECO:0000256" key="9">
    <source>
        <dbReference type="ARBA" id="ARBA00023014"/>
    </source>
</evidence>
<comment type="cofactor">
    <cofactor evidence="1">
        <name>[4Fe-4S] cluster</name>
        <dbReference type="ChEBI" id="CHEBI:49883"/>
    </cofactor>
</comment>
<dbReference type="EC" id="2.5.1.72" evidence="3 10"/>
<comment type="caution">
    <text evidence="11">The sequence shown here is derived from an EMBL/GenBank/DDBJ whole genome shotgun (WGS) entry which is preliminary data.</text>
</comment>
<accession>E5Y4A1</accession>
<evidence type="ECO:0000313" key="11">
    <source>
        <dbReference type="EMBL" id="EFV45199.1"/>
    </source>
</evidence>
<reference evidence="11 12" key="1">
    <citation type="submission" date="2010-10" db="EMBL/GenBank/DDBJ databases">
        <authorList>
            <consortium name="The Broad Institute Genome Sequencing Platform"/>
            <person name="Ward D."/>
            <person name="Earl A."/>
            <person name="Feldgarden M."/>
            <person name="Young S.K."/>
            <person name="Gargeya S."/>
            <person name="Zeng Q."/>
            <person name="Alvarado L."/>
            <person name="Berlin A."/>
            <person name="Bochicchio J."/>
            <person name="Chapman S.B."/>
            <person name="Chen Z."/>
            <person name="Freedman E."/>
            <person name="Gellesch M."/>
            <person name="Goldberg J."/>
            <person name="Griggs A."/>
            <person name="Gujja S."/>
            <person name="Heilman E."/>
            <person name="Heiman D."/>
            <person name="Howarth C."/>
            <person name="Mehta T."/>
            <person name="Neiman D."/>
            <person name="Pearson M."/>
            <person name="Roberts A."/>
            <person name="Saif S."/>
            <person name="Shea T."/>
            <person name="Shenoy N."/>
            <person name="Sisk P."/>
            <person name="Stolte C."/>
            <person name="Sykes S."/>
            <person name="White J."/>
            <person name="Yandava C."/>
            <person name="Allen-Vercoe E."/>
            <person name="Sibley C."/>
            <person name="Ambrose C.E."/>
            <person name="Strauss J."/>
            <person name="Daigneault M."/>
            <person name="Haas B."/>
            <person name="Nusbaum C."/>
            <person name="Birren B."/>
        </authorList>
    </citation>
    <scope>NUCLEOTIDE SEQUENCE [LARGE SCALE GENOMIC DNA]</scope>
    <source>
        <strain evidence="11 12">3_1_6</strain>
    </source>
</reference>
<dbReference type="GO" id="GO:0051539">
    <property type="term" value="F:4 iron, 4 sulfur cluster binding"/>
    <property type="evidence" value="ECO:0007669"/>
    <property type="project" value="UniProtKB-KW"/>
</dbReference>
<dbReference type="eggNOG" id="COG0379">
    <property type="taxonomic scope" value="Bacteria"/>
</dbReference>
<evidence type="ECO:0000256" key="10">
    <source>
        <dbReference type="NCBIfam" id="TIGR00550"/>
    </source>
</evidence>
<dbReference type="Pfam" id="PF02445">
    <property type="entry name" value="NadA"/>
    <property type="match status" value="1"/>
</dbReference>
<evidence type="ECO:0000256" key="3">
    <source>
        <dbReference type="ARBA" id="ARBA00012669"/>
    </source>
</evidence>
<dbReference type="Gene3D" id="3.40.50.10800">
    <property type="entry name" value="NadA-like"/>
    <property type="match status" value="3"/>
</dbReference>
<dbReference type="HOGENOM" id="CLU_047382_2_0_7"/>
<evidence type="ECO:0000256" key="7">
    <source>
        <dbReference type="ARBA" id="ARBA00022723"/>
    </source>
</evidence>
<dbReference type="PANTHER" id="PTHR30573">
    <property type="entry name" value="QUINOLINATE SYNTHETASE A"/>
    <property type="match status" value="1"/>
</dbReference>
<keyword evidence="9" id="KW-0411">Iron-sulfur</keyword>
<dbReference type="GO" id="GO:0046872">
    <property type="term" value="F:metal ion binding"/>
    <property type="evidence" value="ECO:0007669"/>
    <property type="project" value="UniProtKB-KW"/>
</dbReference>
<gene>
    <name evidence="11" type="ORF">HMPREF0179_01013</name>
</gene>
<sequence>MTTAPLSNDARAIEELRSKLGGRLTIVGHHYEQEATIQHCDIRGDSLELARRVPGIASDYIVFCGVYFMAESAALLAREGQQVLLPDHSADCVMAQMTPARLLDRVLGRLTASGRKLVPLAYVNTSLAVKAVVGRYGGAVCTSANAEKMMNWAFRQGDGVLFLPDKNLARNTARKLGITGRDTHILDVRKTGEAVDLAAADKAALVLWPGLCAIHARFHPEQIEAVRKADPSCKVIVHPECSPEVVRAADGAGSTTYIIEYVRNAPDGAHIYVGTEINLVERLAREQEGRIRVEALRSSACSNMAKITPEKLRATLEGIVAGNTDPITVPSEDSAPAKASLERMLEACA</sequence>
<evidence type="ECO:0000256" key="8">
    <source>
        <dbReference type="ARBA" id="ARBA00023004"/>
    </source>
</evidence>
<evidence type="ECO:0000313" key="12">
    <source>
        <dbReference type="Proteomes" id="UP000006034"/>
    </source>
</evidence>
<dbReference type="AlphaFoldDB" id="E5Y4A1"/>
<dbReference type="STRING" id="563192.HMPREF0179_01013"/>
<dbReference type="OrthoDB" id="9801204at2"/>
<dbReference type="GO" id="GO:0005829">
    <property type="term" value="C:cytosol"/>
    <property type="evidence" value="ECO:0007669"/>
    <property type="project" value="TreeGrafter"/>
</dbReference>
<dbReference type="RefSeq" id="WP_005025769.1">
    <property type="nucleotide sequence ID" value="NZ_KE150238.1"/>
</dbReference>
<keyword evidence="6" id="KW-0808">Transferase</keyword>
<dbReference type="GeneID" id="78086153"/>
<keyword evidence="8" id="KW-0408">Iron</keyword>
<dbReference type="NCBIfam" id="TIGR00550">
    <property type="entry name" value="nadA"/>
    <property type="match status" value="1"/>
</dbReference>
<comment type="pathway">
    <text evidence="2">Cofactor biosynthesis; NAD(+) biosynthesis; quinolinate from iminoaspartate: step 1/1.</text>
</comment>
<dbReference type="NCBIfam" id="NF006883">
    <property type="entry name" value="PRK09375.2-4"/>
    <property type="match status" value="1"/>
</dbReference>